<proteinExistence type="predicted"/>
<reference evidence="1" key="1">
    <citation type="submission" date="2021-08" db="EMBL/GenBank/DDBJ databases">
        <title>The first chromosome-level gecko genome reveals the dynamic sex chromosomes of Neotropical dwarf geckos (Sphaerodactylidae: Sphaerodactylus).</title>
        <authorList>
            <person name="Pinto B.J."/>
            <person name="Keating S.E."/>
            <person name="Gamble T."/>
        </authorList>
    </citation>
    <scope>NUCLEOTIDE SEQUENCE</scope>
    <source>
        <strain evidence="1">TG3544</strain>
    </source>
</reference>
<keyword evidence="2" id="KW-1185">Reference proteome</keyword>
<organism evidence="1 2">
    <name type="scientific">Sphaerodactylus townsendi</name>
    <dbReference type="NCBI Taxonomy" id="933632"/>
    <lineage>
        <taxon>Eukaryota</taxon>
        <taxon>Metazoa</taxon>
        <taxon>Chordata</taxon>
        <taxon>Craniata</taxon>
        <taxon>Vertebrata</taxon>
        <taxon>Euteleostomi</taxon>
        <taxon>Lepidosauria</taxon>
        <taxon>Squamata</taxon>
        <taxon>Bifurcata</taxon>
        <taxon>Gekkota</taxon>
        <taxon>Sphaerodactylidae</taxon>
        <taxon>Sphaerodactylus</taxon>
    </lineage>
</organism>
<dbReference type="Proteomes" id="UP000827872">
    <property type="component" value="Linkage Group LG01"/>
</dbReference>
<name>A0ACB8GAA9_9SAUR</name>
<evidence type="ECO:0000313" key="1">
    <source>
        <dbReference type="EMBL" id="KAH8016442.1"/>
    </source>
</evidence>
<protein>
    <submittedName>
        <fullName evidence="1">Uncharacterized protein</fullName>
    </submittedName>
</protein>
<sequence length="84" mass="9664">MVLLKYPQEVLYLLQSYLESKHRANADFQQGLSDTVSSIEAKLWLANRQNPCLVTRATYVDVLVLLSNYIGKSRIKGLIHMKLR</sequence>
<comment type="caution">
    <text evidence="1">The sequence shown here is derived from an EMBL/GenBank/DDBJ whole genome shotgun (WGS) entry which is preliminary data.</text>
</comment>
<evidence type="ECO:0000313" key="2">
    <source>
        <dbReference type="Proteomes" id="UP000827872"/>
    </source>
</evidence>
<accession>A0ACB8GAA9</accession>
<dbReference type="EMBL" id="CM037614">
    <property type="protein sequence ID" value="KAH8016442.1"/>
    <property type="molecule type" value="Genomic_DNA"/>
</dbReference>
<gene>
    <name evidence="1" type="ORF">K3G42_017648</name>
</gene>